<name>A0ABR0YZ68_HUSHU</name>
<sequence length="72" mass="8150">MLLSSIRPYPSQQCTPDKLSPSKRVKNEKTFLVKPKELWRNSEDSDLGTDPSPRPPHTEPAGGGDEFDDFYD</sequence>
<evidence type="ECO:0008006" key="4">
    <source>
        <dbReference type="Google" id="ProtNLM"/>
    </source>
</evidence>
<protein>
    <recommendedName>
        <fullName evidence="4">Polo-like kinase 1 substrate 1</fullName>
    </recommendedName>
</protein>
<evidence type="ECO:0000313" key="2">
    <source>
        <dbReference type="EMBL" id="KAK6477749.1"/>
    </source>
</evidence>
<accession>A0ABR0YZ68</accession>
<dbReference type="EMBL" id="JAHFZB010000020">
    <property type="protein sequence ID" value="KAK6477749.1"/>
    <property type="molecule type" value="Genomic_DNA"/>
</dbReference>
<feature type="compositionally biased region" description="Basic and acidic residues" evidence="1">
    <location>
        <begin position="25"/>
        <end position="43"/>
    </location>
</feature>
<proteinExistence type="predicted"/>
<comment type="caution">
    <text evidence="2">The sequence shown here is derived from an EMBL/GenBank/DDBJ whole genome shotgun (WGS) entry which is preliminary data.</text>
</comment>
<feature type="region of interest" description="Disordered" evidence="1">
    <location>
        <begin position="1"/>
        <end position="72"/>
    </location>
</feature>
<evidence type="ECO:0000313" key="3">
    <source>
        <dbReference type="Proteomes" id="UP001369086"/>
    </source>
</evidence>
<evidence type="ECO:0000256" key="1">
    <source>
        <dbReference type="SAM" id="MobiDB-lite"/>
    </source>
</evidence>
<dbReference type="Proteomes" id="UP001369086">
    <property type="component" value="Unassembled WGS sequence"/>
</dbReference>
<reference evidence="2 3" key="1">
    <citation type="submission" date="2021-05" db="EMBL/GenBank/DDBJ databases">
        <authorList>
            <person name="Zahm M."/>
            <person name="Klopp C."/>
            <person name="Cabau C."/>
            <person name="Kuhl H."/>
            <person name="Suciu R."/>
            <person name="Ciorpac M."/>
            <person name="Holostenco D."/>
            <person name="Gessner J."/>
            <person name="Wuertz S."/>
            <person name="Hohne C."/>
            <person name="Stock M."/>
            <person name="Gislard M."/>
            <person name="Lluch J."/>
            <person name="Milhes M."/>
            <person name="Lampietro C."/>
            <person name="Lopez Roques C."/>
            <person name="Donnadieu C."/>
            <person name="Du K."/>
            <person name="Schartl M."/>
            <person name="Guiguen Y."/>
        </authorList>
    </citation>
    <scope>NUCLEOTIDE SEQUENCE [LARGE SCALE GENOMIC DNA]</scope>
    <source>
        <strain evidence="2">Hh-F2</strain>
        <tissue evidence="2">Blood</tissue>
    </source>
</reference>
<gene>
    <name evidence="2" type="ORF">HHUSO_G21337</name>
</gene>
<keyword evidence="3" id="KW-1185">Reference proteome</keyword>
<organism evidence="2 3">
    <name type="scientific">Huso huso</name>
    <name type="common">Beluga</name>
    <name type="synonym">Acipenser huso</name>
    <dbReference type="NCBI Taxonomy" id="61971"/>
    <lineage>
        <taxon>Eukaryota</taxon>
        <taxon>Metazoa</taxon>
        <taxon>Chordata</taxon>
        <taxon>Craniata</taxon>
        <taxon>Vertebrata</taxon>
        <taxon>Euteleostomi</taxon>
        <taxon>Actinopterygii</taxon>
        <taxon>Chondrostei</taxon>
        <taxon>Acipenseriformes</taxon>
        <taxon>Acipenseridae</taxon>
        <taxon>Huso</taxon>
    </lineage>
</organism>